<name>A0A7W7SJJ2_9ACTN</name>
<sequence length="150" mass="15794">MDDSVEKPSASGVDAGAGSASTVLVAVRGPSGAGKSSTAARIRSAYGRGLAIVGQDLLRREVLRERDVAGGANIGLISLVARHALDSGCHTVVEGILDAERYGAMLTDLVAHHRGRSFLYYSPHRTGHRSPETNGQAGRPARDPWDHGVW</sequence>
<dbReference type="Proteomes" id="UP000573327">
    <property type="component" value="Unassembled WGS sequence"/>
</dbReference>
<dbReference type="AlphaFoldDB" id="A0A7W7SJJ2"/>
<feature type="region of interest" description="Disordered" evidence="1">
    <location>
        <begin position="122"/>
        <end position="150"/>
    </location>
</feature>
<proteinExistence type="predicted"/>
<evidence type="ECO:0000313" key="3">
    <source>
        <dbReference type="Proteomes" id="UP000573327"/>
    </source>
</evidence>
<dbReference type="InterPro" id="IPR027417">
    <property type="entry name" value="P-loop_NTPase"/>
</dbReference>
<accession>A0A7W7SJJ2</accession>
<organism evidence="2 3">
    <name type="scientific">Kitasatospora gansuensis</name>
    <dbReference type="NCBI Taxonomy" id="258050"/>
    <lineage>
        <taxon>Bacteria</taxon>
        <taxon>Bacillati</taxon>
        <taxon>Actinomycetota</taxon>
        <taxon>Actinomycetes</taxon>
        <taxon>Kitasatosporales</taxon>
        <taxon>Streptomycetaceae</taxon>
        <taxon>Kitasatospora</taxon>
    </lineage>
</organism>
<dbReference type="RefSeq" id="WP_184922773.1">
    <property type="nucleotide sequence ID" value="NZ_JACHJR010000001.1"/>
</dbReference>
<gene>
    <name evidence="2" type="ORF">F4556_006603</name>
</gene>
<dbReference type="Gene3D" id="3.40.50.300">
    <property type="entry name" value="P-loop containing nucleotide triphosphate hydrolases"/>
    <property type="match status" value="1"/>
</dbReference>
<comment type="caution">
    <text evidence="2">The sequence shown here is derived from an EMBL/GenBank/DDBJ whole genome shotgun (WGS) entry which is preliminary data.</text>
</comment>
<dbReference type="EMBL" id="JACHJR010000001">
    <property type="protein sequence ID" value="MBB4951068.1"/>
    <property type="molecule type" value="Genomic_DNA"/>
</dbReference>
<protein>
    <recommendedName>
        <fullName evidence="4">UDP-N-acetylglucosamine kinase</fullName>
    </recommendedName>
</protein>
<evidence type="ECO:0008006" key="4">
    <source>
        <dbReference type="Google" id="ProtNLM"/>
    </source>
</evidence>
<evidence type="ECO:0000313" key="2">
    <source>
        <dbReference type="EMBL" id="MBB4951068.1"/>
    </source>
</evidence>
<evidence type="ECO:0000256" key="1">
    <source>
        <dbReference type="SAM" id="MobiDB-lite"/>
    </source>
</evidence>
<dbReference type="SUPFAM" id="SSF52540">
    <property type="entry name" value="P-loop containing nucleoside triphosphate hydrolases"/>
    <property type="match status" value="1"/>
</dbReference>
<feature type="compositionally biased region" description="Basic and acidic residues" evidence="1">
    <location>
        <begin position="140"/>
        <end position="150"/>
    </location>
</feature>
<keyword evidence="3" id="KW-1185">Reference proteome</keyword>
<reference evidence="2 3" key="1">
    <citation type="submission" date="2020-08" db="EMBL/GenBank/DDBJ databases">
        <title>Sequencing the genomes of 1000 actinobacteria strains.</title>
        <authorList>
            <person name="Klenk H.-P."/>
        </authorList>
    </citation>
    <scope>NUCLEOTIDE SEQUENCE [LARGE SCALE GENOMIC DNA]</scope>
    <source>
        <strain evidence="2 3">DSM 44786</strain>
    </source>
</reference>